<dbReference type="CDD" id="cd14014">
    <property type="entry name" value="STKc_PknB_like"/>
    <property type="match status" value="1"/>
</dbReference>
<reference evidence="11 12" key="1">
    <citation type="submission" date="2016-10" db="EMBL/GenBank/DDBJ databases">
        <authorList>
            <person name="de Groot N.N."/>
        </authorList>
    </citation>
    <scope>NUCLEOTIDE SEQUENCE [LARGE SCALE GENOMIC DNA]</scope>
    <source>
        <strain evidence="11 12">U95</strain>
    </source>
</reference>
<dbReference type="InterPro" id="IPR000719">
    <property type="entry name" value="Prot_kinase_dom"/>
</dbReference>
<name>A0A1G5R0K1_9RHOB</name>
<feature type="compositionally biased region" description="Low complexity" evidence="9">
    <location>
        <begin position="412"/>
        <end position="424"/>
    </location>
</feature>
<dbReference type="GO" id="GO:0004713">
    <property type="term" value="F:protein tyrosine kinase activity"/>
    <property type="evidence" value="ECO:0007669"/>
    <property type="project" value="InterPro"/>
</dbReference>
<dbReference type="GO" id="GO:0004674">
    <property type="term" value="F:protein serine/threonine kinase activity"/>
    <property type="evidence" value="ECO:0007669"/>
    <property type="project" value="UniProtKB-KW"/>
</dbReference>
<comment type="catalytic activity">
    <reaction evidence="8">
        <text>L-seryl-[protein] + ATP = O-phospho-L-seryl-[protein] + ADP + H(+)</text>
        <dbReference type="Rhea" id="RHEA:17989"/>
        <dbReference type="Rhea" id="RHEA-COMP:9863"/>
        <dbReference type="Rhea" id="RHEA-COMP:11604"/>
        <dbReference type="ChEBI" id="CHEBI:15378"/>
        <dbReference type="ChEBI" id="CHEBI:29999"/>
        <dbReference type="ChEBI" id="CHEBI:30616"/>
        <dbReference type="ChEBI" id="CHEBI:83421"/>
        <dbReference type="ChEBI" id="CHEBI:456216"/>
        <dbReference type="EC" id="2.7.11.1"/>
    </reaction>
</comment>
<evidence type="ECO:0000256" key="4">
    <source>
        <dbReference type="ARBA" id="ARBA00022741"/>
    </source>
</evidence>
<dbReference type="Gene3D" id="1.10.510.10">
    <property type="entry name" value="Transferase(Phosphotransferase) domain 1"/>
    <property type="match status" value="1"/>
</dbReference>
<dbReference type="Proteomes" id="UP000198767">
    <property type="component" value="Unassembled WGS sequence"/>
</dbReference>
<evidence type="ECO:0000256" key="3">
    <source>
        <dbReference type="ARBA" id="ARBA00022679"/>
    </source>
</evidence>
<keyword evidence="3" id="KW-0808">Transferase</keyword>
<dbReference type="SMART" id="SM00219">
    <property type="entry name" value="TyrKc"/>
    <property type="match status" value="1"/>
</dbReference>
<evidence type="ECO:0000256" key="8">
    <source>
        <dbReference type="ARBA" id="ARBA00048679"/>
    </source>
</evidence>
<dbReference type="PANTHER" id="PTHR43671">
    <property type="entry name" value="SERINE/THREONINE-PROTEIN KINASE NEK"/>
    <property type="match status" value="1"/>
</dbReference>
<dbReference type="GO" id="GO:0005524">
    <property type="term" value="F:ATP binding"/>
    <property type="evidence" value="ECO:0007669"/>
    <property type="project" value="UniProtKB-KW"/>
</dbReference>
<evidence type="ECO:0000313" key="11">
    <source>
        <dbReference type="EMBL" id="SCZ67634.1"/>
    </source>
</evidence>
<dbReference type="Pfam" id="PF00069">
    <property type="entry name" value="Pkinase"/>
    <property type="match status" value="1"/>
</dbReference>
<evidence type="ECO:0000256" key="2">
    <source>
        <dbReference type="ARBA" id="ARBA00022527"/>
    </source>
</evidence>
<dbReference type="OrthoDB" id="9801841at2"/>
<keyword evidence="2 11" id="KW-0723">Serine/threonine-protein kinase</keyword>
<dbReference type="PROSITE" id="PS00109">
    <property type="entry name" value="PROTEIN_KINASE_TYR"/>
    <property type="match status" value="1"/>
</dbReference>
<evidence type="ECO:0000313" key="12">
    <source>
        <dbReference type="Proteomes" id="UP000198767"/>
    </source>
</evidence>
<evidence type="ECO:0000256" key="5">
    <source>
        <dbReference type="ARBA" id="ARBA00022777"/>
    </source>
</evidence>
<evidence type="ECO:0000256" key="6">
    <source>
        <dbReference type="ARBA" id="ARBA00022840"/>
    </source>
</evidence>
<evidence type="ECO:0000256" key="1">
    <source>
        <dbReference type="ARBA" id="ARBA00012513"/>
    </source>
</evidence>
<evidence type="ECO:0000256" key="7">
    <source>
        <dbReference type="ARBA" id="ARBA00047899"/>
    </source>
</evidence>
<evidence type="ECO:0000256" key="9">
    <source>
        <dbReference type="SAM" id="MobiDB-lite"/>
    </source>
</evidence>
<dbReference type="STRING" id="1156985.SAMN04488118_10788"/>
<dbReference type="AlphaFoldDB" id="A0A1G5R0K1"/>
<keyword evidence="4" id="KW-0547">Nucleotide-binding</keyword>
<dbReference type="InterPro" id="IPR050660">
    <property type="entry name" value="NEK_Ser/Thr_kinase"/>
</dbReference>
<organism evidence="11 12">
    <name type="scientific">Epibacterium ulvae</name>
    <dbReference type="NCBI Taxonomy" id="1156985"/>
    <lineage>
        <taxon>Bacteria</taxon>
        <taxon>Pseudomonadati</taxon>
        <taxon>Pseudomonadota</taxon>
        <taxon>Alphaproteobacteria</taxon>
        <taxon>Rhodobacterales</taxon>
        <taxon>Roseobacteraceae</taxon>
        <taxon>Epibacterium</taxon>
    </lineage>
</organism>
<evidence type="ECO:0000259" key="10">
    <source>
        <dbReference type="PROSITE" id="PS50011"/>
    </source>
</evidence>
<dbReference type="EMBL" id="FMWG01000007">
    <property type="protein sequence ID" value="SCZ67634.1"/>
    <property type="molecule type" value="Genomic_DNA"/>
</dbReference>
<proteinExistence type="predicted"/>
<dbReference type="SUPFAM" id="SSF56112">
    <property type="entry name" value="Protein kinase-like (PK-like)"/>
    <property type="match status" value="1"/>
</dbReference>
<gene>
    <name evidence="11" type="ORF">SAMN04488118_10788</name>
</gene>
<comment type="catalytic activity">
    <reaction evidence="7">
        <text>L-threonyl-[protein] + ATP = O-phospho-L-threonyl-[protein] + ADP + H(+)</text>
        <dbReference type="Rhea" id="RHEA:46608"/>
        <dbReference type="Rhea" id="RHEA-COMP:11060"/>
        <dbReference type="Rhea" id="RHEA-COMP:11605"/>
        <dbReference type="ChEBI" id="CHEBI:15378"/>
        <dbReference type="ChEBI" id="CHEBI:30013"/>
        <dbReference type="ChEBI" id="CHEBI:30616"/>
        <dbReference type="ChEBI" id="CHEBI:61977"/>
        <dbReference type="ChEBI" id="CHEBI:456216"/>
        <dbReference type="EC" id="2.7.11.1"/>
    </reaction>
</comment>
<dbReference type="PROSITE" id="PS50011">
    <property type="entry name" value="PROTEIN_KINASE_DOM"/>
    <property type="match status" value="1"/>
</dbReference>
<keyword evidence="12" id="KW-1185">Reference proteome</keyword>
<keyword evidence="5 11" id="KW-0418">Kinase</keyword>
<dbReference type="EC" id="2.7.11.1" evidence="1"/>
<accession>A0A1G5R0K1</accession>
<keyword evidence="6" id="KW-0067">ATP-binding</keyword>
<protein>
    <recommendedName>
        <fullName evidence="1">non-specific serine/threonine protein kinase</fullName>
        <ecNumber evidence="1">2.7.11.1</ecNumber>
    </recommendedName>
</protein>
<dbReference type="RefSeq" id="WP_157843987.1">
    <property type="nucleotide sequence ID" value="NZ_FMWG01000007.1"/>
</dbReference>
<dbReference type="PANTHER" id="PTHR43671:SF98">
    <property type="entry name" value="SERINE_THREONINE-PROTEIN KINASE NEK11"/>
    <property type="match status" value="1"/>
</dbReference>
<dbReference type="InterPro" id="IPR011009">
    <property type="entry name" value="Kinase-like_dom_sf"/>
</dbReference>
<feature type="domain" description="Protein kinase" evidence="10">
    <location>
        <begin position="27"/>
        <end position="367"/>
    </location>
</feature>
<sequence length="454" mass="50133">MLHQSRQTDTPLQEGLPPGRSLLEGQYHIERVIRAGGFGVTYIARDSLERQVVVKECFPAGFCRRLGTEVAAQSPLQKKSYRNVLRHFLREAQWLERARHQNIVSVHQVFKENSTAYIAMDYVQGCDLHDLRHEQAVRVSPQLVRHIATQMLQALQSLHDKAILHRDIAPDNILIDKLDQVMLIDFGAACSLEDGQDTALSAILSVKDGYSAHELYRPNIAHRPACDIYALGATLYFLVTGETPVSSVKRLDAVTAGAEDPMALLAMGDWPYETAFLETIDKALSILPGARYQSAAEWCASLPEPLDRPLQTEEPQVHSASAVSATAAIESAIADLVSASEATVLNPSVRPAAAPLLPVQDAPRQVVDLFGNPISDIDTWLEDQDRLARAKASQPLQEDLSPEVTRSPPRLQQSASVQPAVSSQPEKRSLLHRVGGLFFGFSRRTTRDDYGDWA</sequence>
<dbReference type="InterPro" id="IPR008266">
    <property type="entry name" value="Tyr_kinase_AS"/>
</dbReference>
<feature type="region of interest" description="Disordered" evidence="9">
    <location>
        <begin position="388"/>
        <end position="427"/>
    </location>
</feature>
<dbReference type="InterPro" id="IPR020635">
    <property type="entry name" value="Tyr_kinase_cat_dom"/>
</dbReference>